<dbReference type="InterPro" id="IPR006680">
    <property type="entry name" value="Amidohydro-rel"/>
</dbReference>
<dbReference type="SUPFAM" id="SSF51556">
    <property type="entry name" value="Metallo-dependent hydrolases"/>
    <property type="match status" value="1"/>
</dbReference>
<feature type="domain" description="Amidohydrolase-related" evidence="1">
    <location>
        <begin position="64"/>
        <end position="255"/>
    </location>
</feature>
<organism evidence="2 3">
    <name type="scientific">Paenibacillus hemerocallicola</name>
    <dbReference type="NCBI Taxonomy" id="1172614"/>
    <lineage>
        <taxon>Bacteria</taxon>
        <taxon>Bacillati</taxon>
        <taxon>Bacillota</taxon>
        <taxon>Bacilli</taxon>
        <taxon>Bacillales</taxon>
        <taxon>Paenibacillaceae</taxon>
        <taxon>Paenibacillus</taxon>
    </lineage>
</organism>
<protein>
    <recommendedName>
        <fullName evidence="1">Amidohydrolase-related domain-containing protein</fullName>
    </recommendedName>
</protein>
<dbReference type="AlphaFoldDB" id="A0A5C4T0E2"/>
<dbReference type="Pfam" id="PF04909">
    <property type="entry name" value="Amidohydro_2"/>
    <property type="match status" value="1"/>
</dbReference>
<dbReference type="GO" id="GO:0016787">
    <property type="term" value="F:hydrolase activity"/>
    <property type="evidence" value="ECO:0007669"/>
    <property type="project" value="InterPro"/>
</dbReference>
<reference evidence="2 3" key="1">
    <citation type="submission" date="2019-05" db="EMBL/GenBank/DDBJ databases">
        <title>We sequenced the genome of Paenibacillus hemerocallicola KCTC 33185 for further insight into its adaptation and study the phylogeny of Paenibacillus.</title>
        <authorList>
            <person name="Narsing Rao M.P."/>
        </authorList>
    </citation>
    <scope>NUCLEOTIDE SEQUENCE [LARGE SCALE GENOMIC DNA]</scope>
    <source>
        <strain evidence="2 3">KCTC 33185</strain>
    </source>
</reference>
<dbReference type="EMBL" id="VDCQ01000058">
    <property type="protein sequence ID" value="TNJ62464.1"/>
    <property type="molecule type" value="Genomic_DNA"/>
</dbReference>
<sequence length="260" mass="29671">MEKPLNKVIDMATWTGNWPFLKLRYAELSALKGKLQSLHVEQAFVAPIEAILEQDPMRANKALLEATRGDDFFSPVPVVDLSYANWTEVVELAANDGRVRMVKLLPSYHMYEISERVLEPLVELAQRHKLLIGLQLRVEDKRGMYPLLNVEEPDIVRVVKTLSYFPEQPFVLGYPVIAELTQVLNSVENVYVELAALENVDITLLLKNLYSLDRILFGSHAPFFIPEAVLSKLKYTDAAQEDVEQVAYRNAEKLLEWCKA</sequence>
<name>A0A5C4T0E2_9BACL</name>
<dbReference type="Gene3D" id="3.20.20.140">
    <property type="entry name" value="Metal-dependent hydrolases"/>
    <property type="match status" value="1"/>
</dbReference>
<evidence type="ECO:0000313" key="2">
    <source>
        <dbReference type="EMBL" id="TNJ62464.1"/>
    </source>
</evidence>
<evidence type="ECO:0000313" key="3">
    <source>
        <dbReference type="Proteomes" id="UP000307943"/>
    </source>
</evidence>
<dbReference type="InterPro" id="IPR032466">
    <property type="entry name" value="Metal_Hydrolase"/>
</dbReference>
<gene>
    <name evidence="2" type="ORF">FE784_30315</name>
</gene>
<keyword evidence="3" id="KW-1185">Reference proteome</keyword>
<comment type="caution">
    <text evidence="2">The sequence shown here is derived from an EMBL/GenBank/DDBJ whole genome shotgun (WGS) entry which is preliminary data.</text>
</comment>
<dbReference type="Proteomes" id="UP000307943">
    <property type="component" value="Unassembled WGS sequence"/>
</dbReference>
<evidence type="ECO:0000259" key="1">
    <source>
        <dbReference type="Pfam" id="PF04909"/>
    </source>
</evidence>
<accession>A0A5C4T0E2</accession>
<dbReference type="RefSeq" id="WP_139606010.1">
    <property type="nucleotide sequence ID" value="NZ_VDCQ01000058.1"/>
</dbReference>
<dbReference type="OrthoDB" id="9779198at2"/>
<proteinExistence type="predicted"/>